<dbReference type="PANTHER" id="PTHR32083">
    <property type="entry name" value="CILIA AND FLAGELLA-ASSOCIATED PROTEIN 58-RELATED"/>
    <property type="match status" value="1"/>
</dbReference>
<dbReference type="AlphaFoldDB" id="A0AAD7MHM4"/>
<keyword evidence="1 2" id="KW-0175">Coiled coil</keyword>
<dbReference type="PANTHER" id="PTHR32083:SF48">
    <property type="entry name" value="TRANS-GOLGI NETWORK-LOCALIZED SYP41-INTERACTING PROTEIN 1"/>
    <property type="match status" value="1"/>
</dbReference>
<protein>
    <submittedName>
        <fullName evidence="3">Uncharacterized protein</fullName>
    </submittedName>
</protein>
<evidence type="ECO:0000256" key="2">
    <source>
        <dbReference type="SAM" id="Coils"/>
    </source>
</evidence>
<evidence type="ECO:0000256" key="1">
    <source>
        <dbReference type="ARBA" id="ARBA00023054"/>
    </source>
</evidence>
<comment type="caution">
    <text evidence="3">The sequence shown here is derived from an EMBL/GenBank/DDBJ whole genome shotgun (WGS) entry which is preliminary data.</text>
</comment>
<dbReference type="EMBL" id="JARKIB010000278">
    <property type="protein sequence ID" value="KAJ7717319.1"/>
    <property type="molecule type" value="Genomic_DNA"/>
</dbReference>
<reference evidence="3" key="1">
    <citation type="submission" date="2023-03" db="EMBL/GenBank/DDBJ databases">
        <title>Massive genome expansion in bonnet fungi (Mycena s.s.) driven by repeated elements and novel gene families across ecological guilds.</title>
        <authorList>
            <consortium name="Lawrence Berkeley National Laboratory"/>
            <person name="Harder C.B."/>
            <person name="Miyauchi S."/>
            <person name="Viragh M."/>
            <person name="Kuo A."/>
            <person name="Thoen E."/>
            <person name="Andreopoulos B."/>
            <person name="Lu D."/>
            <person name="Skrede I."/>
            <person name="Drula E."/>
            <person name="Henrissat B."/>
            <person name="Morin E."/>
            <person name="Kohler A."/>
            <person name="Barry K."/>
            <person name="LaButti K."/>
            <person name="Morin E."/>
            <person name="Salamov A."/>
            <person name="Lipzen A."/>
            <person name="Mereny Z."/>
            <person name="Hegedus B."/>
            <person name="Baldrian P."/>
            <person name="Stursova M."/>
            <person name="Weitz H."/>
            <person name="Taylor A."/>
            <person name="Grigoriev I.V."/>
            <person name="Nagy L.G."/>
            <person name="Martin F."/>
            <person name="Kauserud H."/>
        </authorList>
    </citation>
    <scope>NUCLEOTIDE SEQUENCE</scope>
    <source>
        <strain evidence="3">CBHHK182m</strain>
    </source>
</reference>
<feature type="coiled-coil region" evidence="2">
    <location>
        <begin position="216"/>
        <end position="299"/>
    </location>
</feature>
<keyword evidence="4" id="KW-1185">Reference proteome</keyword>
<proteinExistence type="predicted"/>
<name>A0AAD7MHM4_9AGAR</name>
<feature type="coiled-coil region" evidence="2">
    <location>
        <begin position="746"/>
        <end position="773"/>
    </location>
</feature>
<evidence type="ECO:0000313" key="3">
    <source>
        <dbReference type="EMBL" id="KAJ7717319.1"/>
    </source>
</evidence>
<dbReference type="Proteomes" id="UP001215598">
    <property type="component" value="Unassembled WGS sequence"/>
</dbReference>
<sequence length="982" mass="110218">MATNQDEKLNRYLSAFLSFGRVITGQRDYTDPDIYQGRVCVEVINKLKLPGLRPFQLPETTSHGTRTQVAMKFNLFASLYYQAIHYLEITLNVQTREYLVPNLELLSTYDDGTEGKAAFVHFNALIVRTTMHGDHSGFFNSLSGDEQEALGESLIESSISPFTDKDAAAQKPKTIDLQNSQGEFREEGDEVVQLIENSQREHELLWEKHKSLKKDHGTLQDNYEEAQTTVAVLEETNQSLHHEIASLRQQVYDQGEIIKGQQNSIANQEGLVSAMEVQLQSERREAEETNQQCKVAQRMNAALLQTVKEMEHRIASSVNYEVIVENQNMEITTAIESLNAVRKRLEVLEPQLVRKTKELQEATAGRAHAEGQLESALTEVSMLLSSLEAKGKEILTLESQLSQEVDVVATTQSVITKLRTELHTQMELLERARIDVSMLSSSMEAKSAEILTLESQLSQEKGVVARAQTEVTELRIELHTKTFGGASHLILASAKKQARQENAMFSARITSLKRENKTLQDEVDCIPENHVTITFPWIFRVSKLQHRIAKLHRTADNVKELSDIIQRKSGLIVDLEAQLSQKALVIKDLGAHEDNITTLLAQRTKDVEEVTRSLGQAKGQLESTQTELSILSGSLEAKSTEILTLESQLSQDKEVVARAQTEIMVLGTELHTQTELLERAQMDVSMLSSSLEAKSAEILTLESQLSQEKGVVARAQTEVTELRIELHTKTHTQFSGASHLILASAKKQARQENAMFSARITSLKRENKTLQDEVDCIPENHVTITFPWIFRVSKLQHRIAKLHRHIFLTADNVKELSDIVQAKSELIMDSKAQLAQNALAINDLQTTTNLELATANQKLEDANRRLGSEVNLCAELEILTFQVSYFISGVRTDFQTNGAYISDLELCCQQLELENKSSRSLMQLITTQAREMSDRLVANISTLHENISTLHEEKLAGQLEADTQSANYVAIIFSCLKIMQLA</sequence>
<dbReference type="GO" id="GO:0005856">
    <property type="term" value="C:cytoskeleton"/>
    <property type="evidence" value="ECO:0007669"/>
    <property type="project" value="TreeGrafter"/>
</dbReference>
<evidence type="ECO:0000313" key="4">
    <source>
        <dbReference type="Proteomes" id="UP001215598"/>
    </source>
</evidence>
<feature type="coiled-coil region" evidence="2">
    <location>
        <begin position="495"/>
        <end position="561"/>
    </location>
</feature>
<accession>A0AAD7MHM4</accession>
<organism evidence="3 4">
    <name type="scientific">Mycena metata</name>
    <dbReference type="NCBI Taxonomy" id="1033252"/>
    <lineage>
        <taxon>Eukaryota</taxon>
        <taxon>Fungi</taxon>
        <taxon>Dikarya</taxon>
        <taxon>Basidiomycota</taxon>
        <taxon>Agaricomycotina</taxon>
        <taxon>Agaricomycetes</taxon>
        <taxon>Agaricomycetidae</taxon>
        <taxon>Agaricales</taxon>
        <taxon>Marasmiineae</taxon>
        <taxon>Mycenaceae</taxon>
        <taxon>Mycena</taxon>
    </lineage>
</organism>
<gene>
    <name evidence="3" type="ORF">B0H16DRAFT_1476128</name>
</gene>